<evidence type="ECO:0000256" key="2">
    <source>
        <dbReference type="SAM" id="MobiDB-lite"/>
    </source>
</evidence>
<dbReference type="OrthoDB" id="9777975at2"/>
<dbReference type="EMBL" id="CP029145">
    <property type="protein sequence ID" value="AWM35360.1"/>
    <property type="molecule type" value="Genomic_DNA"/>
</dbReference>
<evidence type="ECO:0000259" key="3">
    <source>
        <dbReference type="Pfam" id="PF20434"/>
    </source>
</evidence>
<evidence type="ECO:0000313" key="4">
    <source>
        <dbReference type="EMBL" id="AWM35360.1"/>
    </source>
</evidence>
<dbReference type="Gene3D" id="3.40.50.1820">
    <property type="entry name" value="alpha/beta hydrolase"/>
    <property type="match status" value="1"/>
</dbReference>
<dbReference type="AlphaFoldDB" id="A0A2Z3H2X4"/>
<proteinExistence type="predicted"/>
<dbReference type="PANTHER" id="PTHR48081:SF13">
    <property type="entry name" value="ALPHA_BETA HYDROLASE"/>
    <property type="match status" value="1"/>
</dbReference>
<dbReference type="Proteomes" id="UP000245999">
    <property type="component" value="Chromosome"/>
</dbReference>
<evidence type="ECO:0000313" key="5">
    <source>
        <dbReference type="Proteomes" id="UP000245999"/>
    </source>
</evidence>
<dbReference type="Pfam" id="PF20434">
    <property type="entry name" value="BD-FAE"/>
    <property type="match status" value="1"/>
</dbReference>
<organism evidence="4 5">
    <name type="scientific">Hymenobacter nivis</name>
    <dbReference type="NCBI Taxonomy" id="1850093"/>
    <lineage>
        <taxon>Bacteria</taxon>
        <taxon>Pseudomonadati</taxon>
        <taxon>Bacteroidota</taxon>
        <taxon>Cytophagia</taxon>
        <taxon>Cytophagales</taxon>
        <taxon>Hymenobacteraceae</taxon>
        <taxon>Hymenobacter</taxon>
    </lineage>
</organism>
<accession>A0A2Z3H2X4</accession>
<dbReference type="InterPro" id="IPR049492">
    <property type="entry name" value="BD-FAE-like_dom"/>
</dbReference>
<feature type="compositionally biased region" description="Low complexity" evidence="2">
    <location>
        <begin position="10"/>
        <end position="28"/>
    </location>
</feature>
<dbReference type="InterPro" id="IPR029058">
    <property type="entry name" value="AB_hydrolase_fold"/>
</dbReference>
<dbReference type="SUPFAM" id="SSF53474">
    <property type="entry name" value="alpha/beta-Hydrolases"/>
    <property type="match status" value="1"/>
</dbReference>
<feature type="region of interest" description="Disordered" evidence="2">
    <location>
        <begin position="1"/>
        <end position="85"/>
    </location>
</feature>
<feature type="domain" description="BD-FAE-like" evidence="3">
    <location>
        <begin position="144"/>
        <end position="343"/>
    </location>
</feature>
<dbReference type="InterPro" id="IPR050300">
    <property type="entry name" value="GDXG_lipolytic_enzyme"/>
</dbReference>
<protein>
    <recommendedName>
        <fullName evidence="3">BD-FAE-like domain-containing protein</fullName>
    </recommendedName>
</protein>
<keyword evidence="1" id="KW-0378">Hydrolase</keyword>
<dbReference type="KEGG" id="hnv:DDQ68_08730"/>
<sequence>MRAPLPRPAAAPVARGVQAQPRPQFAAPPRGPTIGKRYRYSHRPALARASWPKTPECPPPRGPASPPWKARNQLLIPHHPPSRNSESITAMNKNILSFGLFVSLALSSCSAKLVSIVDKTDEQIKTTYQVKKDVPYGTDKEQTMDIYMSASANKLKNKNFTIVFLHGGGYYVSDKSNEERYIQPYLKKGLNVVNMNYRLKRGIPIATEDLTNALNFLKANHATYQLNLDRVILTGFSAGAHIASMVAATANDPAYPNKLDSGIKIAGVINFSGPVDGLDVVEQVFTSNEVPIMKEIGIALFPSADFASKETVAKYEPITYFDKNDPPFFLWHGGKDDQVPASTFEKFVVLLNKDPNKNVVLFLPEGLHSPSANELTSAYEKIFVFLDKQ</sequence>
<name>A0A2Z3H2X4_9BACT</name>
<dbReference type="PANTHER" id="PTHR48081">
    <property type="entry name" value="AB HYDROLASE SUPERFAMILY PROTEIN C4A8.06C"/>
    <property type="match status" value="1"/>
</dbReference>
<reference evidence="5" key="1">
    <citation type="submission" date="2018-04" db="EMBL/GenBank/DDBJ databases">
        <title>Complete genome of Antarctic heterotrophic bacterium Hymenobacter nivis.</title>
        <authorList>
            <person name="Terashima M."/>
        </authorList>
    </citation>
    <scope>NUCLEOTIDE SEQUENCE [LARGE SCALE GENOMIC DNA]</scope>
    <source>
        <strain evidence="5">NBRC 111535</strain>
    </source>
</reference>
<gene>
    <name evidence="4" type="ORF">DDQ68_08730</name>
</gene>
<evidence type="ECO:0000256" key="1">
    <source>
        <dbReference type="ARBA" id="ARBA00022801"/>
    </source>
</evidence>
<dbReference type="GO" id="GO:0016787">
    <property type="term" value="F:hydrolase activity"/>
    <property type="evidence" value="ECO:0007669"/>
    <property type="project" value="UniProtKB-KW"/>
</dbReference>
<keyword evidence="5" id="KW-1185">Reference proteome</keyword>
<feature type="compositionally biased region" description="Pro residues" evidence="2">
    <location>
        <begin position="55"/>
        <end position="66"/>
    </location>
</feature>